<accession>X1JLP7</accession>
<evidence type="ECO:0000256" key="3">
    <source>
        <dbReference type="ARBA" id="ARBA00022519"/>
    </source>
</evidence>
<dbReference type="EMBL" id="BARU01035309">
    <property type="protein sequence ID" value="GAH79189.1"/>
    <property type="molecule type" value="Genomic_DNA"/>
</dbReference>
<keyword evidence="3" id="KW-0997">Cell inner membrane</keyword>
<dbReference type="InterPro" id="IPR004681">
    <property type="entry name" value="TRAP_DctM"/>
</dbReference>
<dbReference type="PANTHER" id="PTHR33362">
    <property type="entry name" value="SIALIC ACID TRAP TRANSPORTER PERMEASE PROTEIN SIAT-RELATED"/>
    <property type="match status" value="1"/>
</dbReference>
<dbReference type="AlphaFoldDB" id="X1JLP7"/>
<feature type="transmembrane region" description="Helical" evidence="7">
    <location>
        <begin position="93"/>
        <end position="113"/>
    </location>
</feature>
<gene>
    <name evidence="9" type="ORF">S03H2_55291</name>
</gene>
<dbReference type="Pfam" id="PF06808">
    <property type="entry name" value="DctM"/>
    <property type="match status" value="1"/>
</dbReference>
<keyword evidence="4 7" id="KW-0812">Transmembrane</keyword>
<feature type="transmembrane region" description="Helical" evidence="7">
    <location>
        <begin position="30"/>
        <end position="46"/>
    </location>
</feature>
<name>X1JLP7_9ZZZZ</name>
<dbReference type="GO" id="GO:0022857">
    <property type="term" value="F:transmembrane transporter activity"/>
    <property type="evidence" value="ECO:0007669"/>
    <property type="project" value="TreeGrafter"/>
</dbReference>
<organism evidence="9">
    <name type="scientific">marine sediment metagenome</name>
    <dbReference type="NCBI Taxonomy" id="412755"/>
    <lineage>
        <taxon>unclassified sequences</taxon>
        <taxon>metagenomes</taxon>
        <taxon>ecological metagenomes</taxon>
    </lineage>
</organism>
<keyword evidence="2" id="KW-1003">Cell membrane</keyword>
<feature type="domain" description="TRAP C4-dicarboxylate transport system permease DctM subunit" evidence="8">
    <location>
        <begin position="3"/>
        <end position="205"/>
    </location>
</feature>
<protein>
    <recommendedName>
        <fullName evidence="8">TRAP C4-dicarboxylate transport system permease DctM subunit domain-containing protein</fullName>
    </recommendedName>
</protein>
<sequence>ISVKEAILPVLLIVSVLGSIFLGLATPTEASAIGAFGAFLCTVIYRKFSWGMLKVACYDTMRLLGMILWIMVGIGVFNSFFMAIGGIHLVENLVIGVNPWAVLIGMQLSLFLLGMVLDDYAIVMIATPLYAPVIVSLGFDPVWFGVIFIMNMGMAMLTPPYGFATFYMKGIVPKDILMSDIWRAVIPFVGLQAVGLALVMAFPQLVLWLPGLIFK</sequence>
<dbReference type="InterPro" id="IPR010656">
    <property type="entry name" value="DctM"/>
</dbReference>
<feature type="transmembrane region" description="Helical" evidence="7">
    <location>
        <begin position="67"/>
        <end position="87"/>
    </location>
</feature>
<evidence type="ECO:0000256" key="2">
    <source>
        <dbReference type="ARBA" id="ARBA00022475"/>
    </source>
</evidence>
<proteinExistence type="predicted"/>
<feature type="transmembrane region" description="Helical" evidence="7">
    <location>
        <begin position="7"/>
        <end position="24"/>
    </location>
</feature>
<evidence type="ECO:0000259" key="8">
    <source>
        <dbReference type="Pfam" id="PF06808"/>
    </source>
</evidence>
<comment type="caution">
    <text evidence="9">The sequence shown here is derived from an EMBL/GenBank/DDBJ whole genome shotgun (WGS) entry which is preliminary data.</text>
</comment>
<feature type="non-terminal residue" evidence="9">
    <location>
        <position position="1"/>
    </location>
</feature>
<dbReference type="GO" id="GO:0005886">
    <property type="term" value="C:plasma membrane"/>
    <property type="evidence" value="ECO:0007669"/>
    <property type="project" value="UniProtKB-SubCell"/>
</dbReference>
<evidence type="ECO:0000313" key="9">
    <source>
        <dbReference type="EMBL" id="GAH79189.1"/>
    </source>
</evidence>
<reference evidence="9" key="1">
    <citation type="journal article" date="2014" name="Front. Microbiol.">
        <title>High frequency of phylogenetically diverse reductive dehalogenase-homologous genes in deep subseafloor sedimentary metagenomes.</title>
        <authorList>
            <person name="Kawai M."/>
            <person name="Futagami T."/>
            <person name="Toyoda A."/>
            <person name="Takaki Y."/>
            <person name="Nishi S."/>
            <person name="Hori S."/>
            <person name="Arai W."/>
            <person name="Tsubouchi T."/>
            <person name="Morono Y."/>
            <person name="Uchiyama I."/>
            <person name="Ito T."/>
            <person name="Fujiyama A."/>
            <person name="Inagaki F."/>
            <person name="Takami H."/>
        </authorList>
    </citation>
    <scope>NUCLEOTIDE SEQUENCE</scope>
    <source>
        <strain evidence="9">Expedition CK06-06</strain>
    </source>
</reference>
<keyword evidence="6 7" id="KW-0472">Membrane</keyword>
<feature type="transmembrane region" description="Helical" evidence="7">
    <location>
        <begin position="185"/>
        <end position="209"/>
    </location>
</feature>
<evidence type="ECO:0000256" key="4">
    <source>
        <dbReference type="ARBA" id="ARBA00022692"/>
    </source>
</evidence>
<evidence type="ECO:0000256" key="5">
    <source>
        <dbReference type="ARBA" id="ARBA00022989"/>
    </source>
</evidence>
<feature type="transmembrane region" description="Helical" evidence="7">
    <location>
        <begin position="120"/>
        <end position="137"/>
    </location>
</feature>
<comment type="subcellular location">
    <subcellularLocation>
        <location evidence="1">Cell inner membrane</location>
        <topology evidence="1">Multi-pass membrane protein</topology>
    </subcellularLocation>
</comment>
<keyword evidence="5 7" id="KW-1133">Transmembrane helix</keyword>
<evidence type="ECO:0000256" key="7">
    <source>
        <dbReference type="SAM" id="Phobius"/>
    </source>
</evidence>
<dbReference type="PANTHER" id="PTHR33362:SF7">
    <property type="entry name" value="SLL1103 PROTEIN"/>
    <property type="match status" value="1"/>
</dbReference>
<evidence type="ECO:0000256" key="1">
    <source>
        <dbReference type="ARBA" id="ARBA00004429"/>
    </source>
</evidence>
<feature type="transmembrane region" description="Helical" evidence="7">
    <location>
        <begin position="143"/>
        <end position="164"/>
    </location>
</feature>
<evidence type="ECO:0000256" key="6">
    <source>
        <dbReference type="ARBA" id="ARBA00023136"/>
    </source>
</evidence>